<reference evidence="1 2" key="1">
    <citation type="submission" date="2020-08" db="EMBL/GenBank/DDBJ databases">
        <title>Sequencing the genomes of 1000 actinobacteria strains.</title>
        <authorList>
            <person name="Klenk H.-P."/>
        </authorList>
    </citation>
    <scope>NUCLEOTIDE SEQUENCE [LARGE SCALE GENOMIC DNA]</scope>
    <source>
        <strain evidence="1 2">DSM 43768</strain>
    </source>
</reference>
<keyword evidence="2" id="KW-1185">Reference proteome</keyword>
<proteinExistence type="predicted"/>
<sequence>MTTLFSAAVERIDSNAASLRESFGGQRKVSSARPRRDPQWERALLEAEAFVQDIRYGRRPIDHFREAMSTSDFPLLFADSLDRQLYGAYEATVPTWQNYARAATVNDFREVKRFATSGVRGLLSKVGELAEHERRGMDETEYSYAVAKYEAGFALSWENMINDDLNAFMRLPQDLADSARDSEEEFVTRLFCGANGPLTSVYTGGNLLTAALDRDSLQSAITTLMKRTDDNGNPIVVKAVELVVGPGLALQAQEIIDTTEYRTVDPNGNVRIISGNGVAANLRISVNYWIPSVASSSNADTSWWLFANPNGPRPAMEFGRLRGFEAPALYEKIPDMRRIGGGEEPVSFDTEGAEKKIKHVYGGAFVDSRMSIASTGAGA</sequence>
<evidence type="ECO:0000313" key="2">
    <source>
        <dbReference type="Proteomes" id="UP000565579"/>
    </source>
</evidence>
<dbReference type="EMBL" id="JACHMI010000001">
    <property type="protein sequence ID" value="MBB6556151.1"/>
    <property type="molecule type" value="Genomic_DNA"/>
</dbReference>
<organism evidence="1 2">
    <name type="scientific">Nonomuraea rubra</name>
    <dbReference type="NCBI Taxonomy" id="46180"/>
    <lineage>
        <taxon>Bacteria</taxon>
        <taxon>Bacillati</taxon>
        <taxon>Actinomycetota</taxon>
        <taxon>Actinomycetes</taxon>
        <taxon>Streptosporangiales</taxon>
        <taxon>Streptosporangiaceae</taxon>
        <taxon>Nonomuraea</taxon>
    </lineage>
</organism>
<gene>
    <name evidence="1" type="ORF">HD593_010946</name>
</gene>
<accession>A0A7X0P6H1</accession>
<comment type="caution">
    <text evidence="1">The sequence shown here is derived from an EMBL/GenBank/DDBJ whole genome shotgun (WGS) entry which is preliminary data.</text>
</comment>
<dbReference type="AlphaFoldDB" id="A0A7X0P6H1"/>
<evidence type="ECO:0008006" key="3">
    <source>
        <dbReference type="Google" id="ProtNLM"/>
    </source>
</evidence>
<evidence type="ECO:0000313" key="1">
    <source>
        <dbReference type="EMBL" id="MBB6556151.1"/>
    </source>
</evidence>
<dbReference type="Proteomes" id="UP000565579">
    <property type="component" value="Unassembled WGS sequence"/>
</dbReference>
<dbReference type="Pfam" id="PF25209">
    <property type="entry name" value="Phage_capsid_4"/>
    <property type="match status" value="1"/>
</dbReference>
<protein>
    <recommendedName>
        <fullName evidence="3">Bacteriophage Mu GpT domain-containing protein</fullName>
    </recommendedName>
</protein>
<dbReference type="RefSeq" id="WP_185110633.1">
    <property type="nucleotide sequence ID" value="NZ_BAAAXY010000150.1"/>
</dbReference>
<name>A0A7X0P6H1_9ACTN</name>